<organism evidence="3">
    <name type="scientific">candidate division WOR-3 bacterium</name>
    <dbReference type="NCBI Taxonomy" id="2052148"/>
    <lineage>
        <taxon>Bacteria</taxon>
        <taxon>Bacteria division WOR-3</taxon>
    </lineage>
</organism>
<gene>
    <name evidence="3" type="ORF">ENL41_01405</name>
</gene>
<name>A0A7C5I4F0_UNCW3</name>
<dbReference type="AlphaFoldDB" id="A0A7C5I4F0"/>
<feature type="transmembrane region" description="Helical" evidence="1">
    <location>
        <begin position="6"/>
        <end position="25"/>
    </location>
</feature>
<sequence length="110" mass="12510">MYLTVEQKIGLFFILISVLMGTILLNRKDTEDIKYEKEVLMEYIPEFPVDVNSADSTQLVSIPGIGPKIASEILKLRKKKGKFNKIEDLLEVKGVGISRLEKIKPYIVVK</sequence>
<dbReference type="GO" id="GO:0003677">
    <property type="term" value="F:DNA binding"/>
    <property type="evidence" value="ECO:0007669"/>
    <property type="project" value="InterPro"/>
</dbReference>
<keyword evidence="1" id="KW-0812">Transmembrane</keyword>
<comment type="caution">
    <text evidence="3">The sequence shown here is derived from an EMBL/GenBank/DDBJ whole genome shotgun (WGS) entry which is preliminary data.</text>
</comment>
<dbReference type="Proteomes" id="UP000886014">
    <property type="component" value="Unassembled WGS sequence"/>
</dbReference>
<dbReference type="Pfam" id="PF12836">
    <property type="entry name" value="HHH_3"/>
    <property type="match status" value="1"/>
</dbReference>
<keyword evidence="1" id="KW-1133">Transmembrane helix</keyword>
<proteinExistence type="predicted"/>
<dbReference type="EMBL" id="DRTV01000103">
    <property type="protein sequence ID" value="HHF58064.1"/>
    <property type="molecule type" value="Genomic_DNA"/>
</dbReference>
<dbReference type="InterPro" id="IPR051675">
    <property type="entry name" value="Endo/Exo/Phosphatase_dom_1"/>
</dbReference>
<dbReference type="SMART" id="SM00278">
    <property type="entry name" value="HhH1"/>
    <property type="match status" value="2"/>
</dbReference>
<dbReference type="Gene3D" id="1.10.150.320">
    <property type="entry name" value="Photosystem II 12 kDa extrinsic protein"/>
    <property type="match status" value="1"/>
</dbReference>
<dbReference type="InterPro" id="IPR010994">
    <property type="entry name" value="RuvA_2-like"/>
</dbReference>
<dbReference type="GO" id="GO:0006281">
    <property type="term" value="P:DNA repair"/>
    <property type="evidence" value="ECO:0007669"/>
    <property type="project" value="InterPro"/>
</dbReference>
<dbReference type="PANTHER" id="PTHR21180:SF32">
    <property type="entry name" value="ENDONUCLEASE_EXONUCLEASE_PHOSPHATASE FAMILY DOMAIN-CONTAINING PROTEIN 1"/>
    <property type="match status" value="1"/>
</dbReference>
<reference evidence="3" key="1">
    <citation type="journal article" date="2020" name="mSystems">
        <title>Genome- and Community-Level Interaction Insights into Carbon Utilization and Element Cycling Functions of Hydrothermarchaeota in Hydrothermal Sediment.</title>
        <authorList>
            <person name="Zhou Z."/>
            <person name="Liu Y."/>
            <person name="Xu W."/>
            <person name="Pan J."/>
            <person name="Luo Z.H."/>
            <person name="Li M."/>
        </authorList>
    </citation>
    <scope>NUCLEOTIDE SEQUENCE [LARGE SCALE GENOMIC DNA]</scope>
    <source>
        <strain evidence="3">HyVt-94</strain>
    </source>
</reference>
<accession>A0A7C5I4F0</accession>
<dbReference type="InterPro" id="IPR003583">
    <property type="entry name" value="Hlx-hairpin-Hlx_DNA-bd_motif"/>
</dbReference>
<evidence type="ECO:0000256" key="1">
    <source>
        <dbReference type="SAM" id="Phobius"/>
    </source>
</evidence>
<dbReference type="SUPFAM" id="SSF47781">
    <property type="entry name" value="RuvA domain 2-like"/>
    <property type="match status" value="1"/>
</dbReference>
<protein>
    <submittedName>
        <fullName evidence="3">Helix-hairpin-helix domain-containing protein</fullName>
    </submittedName>
</protein>
<evidence type="ECO:0000259" key="2">
    <source>
        <dbReference type="SMART" id="SM00278"/>
    </source>
</evidence>
<evidence type="ECO:0000313" key="3">
    <source>
        <dbReference type="EMBL" id="HHF58064.1"/>
    </source>
</evidence>
<dbReference type="PANTHER" id="PTHR21180">
    <property type="entry name" value="ENDONUCLEASE/EXONUCLEASE/PHOSPHATASE FAMILY DOMAIN-CONTAINING PROTEIN 1"/>
    <property type="match status" value="1"/>
</dbReference>
<keyword evidence="1" id="KW-0472">Membrane</keyword>
<feature type="domain" description="Helix-hairpin-helix DNA-binding motif class 1" evidence="2">
    <location>
        <begin position="57"/>
        <end position="76"/>
    </location>
</feature>
<feature type="domain" description="Helix-hairpin-helix DNA-binding motif class 1" evidence="2">
    <location>
        <begin position="87"/>
        <end position="106"/>
    </location>
</feature>